<feature type="transmembrane region" description="Helical" evidence="7">
    <location>
        <begin position="226"/>
        <end position="249"/>
    </location>
</feature>
<evidence type="ECO:0000256" key="2">
    <source>
        <dbReference type="ARBA" id="ARBA00022448"/>
    </source>
</evidence>
<comment type="subcellular location">
    <subcellularLocation>
        <location evidence="1">Cell membrane</location>
        <topology evidence="1">Multi-pass membrane protein</topology>
    </subcellularLocation>
</comment>
<evidence type="ECO:0000313" key="9">
    <source>
        <dbReference type="EMBL" id="KJZ46254.1"/>
    </source>
</evidence>
<dbReference type="InterPro" id="IPR036259">
    <property type="entry name" value="MFS_trans_sf"/>
</dbReference>
<evidence type="ECO:0000256" key="5">
    <source>
        <dbReference type="ARBA" id="ARBA00022989"/>
    </source>
</evidence>
<dbReference type="OrthoDB" id="9812221at2"/>
<dbReference type="PATRIC" id="fig|294.132.peg.1330"/>
<comment type="caution">
    <text evidence="9">The sequence shown here is derived from an EMBL/GenBank/DDBJ whole genome shotgun (WGS) entry which is preliminary data.</text>
</comment>
<dbReference type="CDD" id="cd17503">
    <property type="entry name" value="MFS_LmrB_MDR_like"/>
    <property type="match status" value="1"/>
</dbReference>
<dbReference type="Proteomes" id="UP000033588">
    <property type="component" value="Unassembled WGS sequence"/>
</dbReference>
<feature type="domain" description="Major facilitator superfamily (MFS) profile" evidence="8">
    <location>
        <begin position="16"/>
        <end position="502"/>
    </location>
</feature>
<keyword evidence="3" id="KW-1003">Cell membrane</keyword>
<dbReference type="Gene3D" id="1.20.1720.10">
    <property type="entry name" value="Multidrug resistance protein D"/>
    <property type="match status" value="1"/>
</dbReference>
<sequence>MNNPAPTEAVAHRGMITACVVLAVIMQALDTTIANVALPYMQGSISASSDQINWVLTSYIVAAAIMTPPSAFLARRFGRKRVLLWAIVGFVVSSILCGLAQSLEEIILARLLQGLAGAALVPLSQGILLDIYSLKERGSAMALFGVSVMVGPVLGPMLGGWLTESFSWRWVFFINLPIGLLALAGIVYYVSETTTDTSTRLDWLGFGSLSVAIMALQLFLDRGEQLGWFASGEILVEAIVAAVALYVFLVHTFTTDSPFISPKLFKDRNFAISVVFIFIVGITYLASLALMTPYLQTLMGYPVLTAGMVMGPRGLGTMLTMFLAGRLLGKVDTRLLLLSGLGLSALSMGLMTGWTPDVSMQTVIWVGFIQGTSLGMLFVPLTTVAFATLPASLRAEGTGLYSLSRNVGSSVGISIVTVLLTQNIQANHEQIGAYITPFNRAFDAGSIKSYLDPMAASGRATLDALVNVQASWIAYVDDFKLLMLLSLAVMPLLLIIKTPKTQAHEEPAAVME</sequence>
<accession>A0A0F4TQB7</accession>
<feature type="transmembrane region" description="Helical" evidence="7">
    <location>
        <begin position="20"/>
        <end position="40"/>
    </location>
</feature>
<feature type="transmembrane region" description="Helical" evidence="7">
    <location>
        <begin position="168"/>
        <end position="191"/>
    </location>
</feature>
<dbReference type="Gene3D" id="1.20.1250.20">
    <property type="entry name" value="MFS general substrate transporter like domains"/>
    <property type="match status" value="1"/>
</dbReference>
<feature type="transmembrane region" description="Helical" evidence="7">
    <location>
        <begin position="107"/>
        <end position="129"/>
    </location>
</feature>
<dbReference type="PRINTS" id="PR01036">
    <property type="entry name" value="TCRTETB"/>
</dbReference>
<feature type="transmembrane region" description="Helical" evidence="7">
    <location>
        <begin position="303"/>
        <end position="323"/>
    </location>
</feature>
<feature type="transmembrane region" description="Helical" evidence="7">
    <location>
        <begin position="203"/>
        <end position="220"/>
    </location>
</feature>
<evidence type="ECO:0000256" key="3">
    <source>
        <dbReference type="ARBA" id="ARBA00022475"/>
    </source>
</evidence>
<evidence type="ECO:0000259" key="8">
    <source>
        <dbReference type="PROSITE" id="PS50850"/>
    </source>
</evidence>
<dbReference type="EMBL" id="LACC01000014">
    <property type="protein sequence ID" value="KJZ46254.1"/>
    <property type="molecule type" value="Genomic_DNA"/>
</dbReference>
<keyword evidence="6 7" id="KW-0472">Membrane</keyword>
<dbReference type="GO" id="GO:0005886">
    <property type="term" value="C:plasma membrane"/>
    <property type="evidence" value="ECO:0007669"/>
    <property type="project" value="UniProtKB-SubCell"/>
</dbReference>
<dbReference type="NCBIfam" id="TIGR00711">
    <property type="entry name" value="efflux_EmrB"/>
    <property type="match status" value="1"/>
</dbReference>
<dbReference type="PANTHER" id="PTHR23501">
    <property type="entry name" value="MAJOR FACILITATOR SUPERFAMILY"/>
    <property type="match status" value="1"/>
</dbReference>
<evidence type="ECO:0000256" key="4">
    <source>
        <dbReference type="ARBA" id="ARBA00022692"/>
    </source>
</evidence>
<name>A0A0F4TQB7_PSEFL</name>
<dbReference type="InterPro" id="IPR004638">
    <property type="entry name" value="EmrB-like"/>
</dbReference>
<keyword evidence="4 7" id="KW-0812">Transmembrane</keyword>
<feature type="transmembrane region" description="Helical" evidence="7">
    <location>
        <begin position="82"/>
        <end position="101"/>
    </location>
</feature>
<keyword evidence="5 7" id="KW-1133">Transmembrane helix</keyword>
<evidence type="ECO:0000313" key="10">
    <source>
        <dbReference type="Proteomes" id="UP000033588"/>
    </source>
</evidence>
<dbReference type="PROSITE" id="PS50850">
    <property type="entry name" value="MFS"/>
    <property type="match status" value="1"/>
</dbReference>
<evidence type="ECO:0000256" key="1">
    <source>
        <dbReference type="ARBA" id="ARBA00004651"/>
    </source>
</evidence>
<dbReference type="AlphaFoldDB" id="A0A0F4TQB7"/>
<feature type="transmembrane region" description="Helical" evidence="7">
    <location>
        <begin position="270"/>
        <end position="291"/>
    </location>
</feature>
<dbReference type="InterPro" id="IPR011701">
    <property type="entry name" value="MFS"/>
</dbReference>
<reference evidence="9 10" key="1">
    <citation type="submission" date="2015-03" db="EMBL/GenBank/DDBJ databases">
        <title>Comparative genomics of Pseudomonas insights into diversity of traits involved in vanlence and defense.</title>
        <authorList>
            <person name="Qin Y."/>
        </authorList>
    </citation>
    <scope>NUCLEOTIDE SEQUENCE [LARGE SCALE GENOMIC DNA]</scope>
    <source>
        <strain evidence="9 10">C8</strain>
    </source>
</reference>
<dbReference type="GO" id="GO:0022857">
    <property type="term" value="F:transmembrane transporter activity"/>
    <property type="evidence" value="ECO:0007669"/>
    <property type="project" value="InterPro"/>
</dbReference>
<dbReference type="RefSeq" id="WP_046040471.1">
    <property type="nucleotide sequence ID" value="NZ_LACC01000014.1"/>
</dbReference>
<feature type="transmembrane region" description="Helical" evidence="7">
    <location>
        <begin position="52"/>
        <end position="73"/>
    </location>
</feature>
<gene>
    <name evidence="9" type="ORF">VC35_12875</name>
</gene>
<evidence type="ECO:0000256" key="7">
    <source>
        <dbReference type="SAM" id="Phobius"/>
    </source>
</evidence>
<dbReference type="SUPFAM" id="SSF103473">
    <property type="entry name" value="MFS general substrate transporter"/>
    <property type="match status" value="1"/>
</dbReference>
<feature type="transmembrane region" description="Helical" evidence="7">
    <location>
        <begin position="141"/>
        <end position="162"/>
    </location>
</feature>
<keyword evidence="2" id="KW-0813">Transport</keyword>
<feature type="transmembrane region" description="Helical" evidence="7">
    <location>
        <begin position="335"/>
        <end position="356"/>
    </location>
</feature>
<organism evidence="9 10">
    <name type="scientific">Pseudomonas fluorescens</name>
    <dbReference type="NCBI Taxonomy" id="294"/>
    <lineage>
        <taxon>Bacteria</taxon>
        <taxon>Pseudomonadati</taxon>
        <taxon>Pseudomonadota</taxon>
        <taxon>Gammaproteobacteria</taxon>
        <taxon>Pseudomonadales</taxon>
        <taxon>Pseudomonadaceae</taxon>
        <taxon>Pseudomonas</taxon>
    </lineage>
</organism>
<dbReference type="PANTHER" id="PTHR23501:SF174">
    <property type="entry name" value="MULTIDRUG EXPORT PROTEIN EMRB-RELATED"/>
    <property type="match status" value="1"/>
</dbReference>
<dbReference type="InterPro" id="IPR020846">
    <property type="entry name" value="MFS_dom"/>
</dbReference>
<dbReference type="Pfam" id="PF07690">
    <property type="entry name" value="MFS_1"/>
    <property type="match status" value="1"/>
</dbReference>
<evidence type="ECO:0000256" key="6">
    <source>
        <dbReference type="ARBA" id="ARBA00023136"/>
    </source>
</evidence>
<proteinExistence type="predicted"/>
<feature type="transmembrane region" description="Helical" evidence="7">
    <location>
        <begin position="362"/>
        <end position="387"/>
    </location>
</feature>
<protein>
    <submittedName>
        <fullName evidence="9">DSBA oxidoreductase</fullName>
    </submittedName>
</protein>